<reference evidence="2" key="1">
    <citation type="submission" date="2022-10" db="EMBL/GenBank/DDBJ databases">
        <title>Culturing micro-colonial fungi from biological soil crusts in the Mojave desert and describing Neophaeococcomyces mojavensis, and introducing the new genera and species Taxawa tesnikishii.</title>
        <authorList>
            <person name="Kurbessoian T."/>
            <person name="Stajich J.E."/>
        </authorList>
    </citation>
    <scope>NUCLEOTIDE SEQUENCE</scope>
    <source>
        <strain evidence="2">TK_41</strain>
    </source>
</reference>
<accession>A0AA39CPK2</accession>
<feature type="domain" description="F-box" evidence="1">
    <location>
        <begin position="4"/>
        <end position="58"/>
    </location>
</feature>
<dbReference type="Proteomes" id="UP001172673">
    <property type="component" value="Unassembled WGS sequence"/>
</dbReference>
<comment type="caution">
    <text evidence="2">The sequence shown here is derived from an EMBL/GenBank/DDBJ whole genome shotgun (WGS) entry which is preliminary data.</text>
</comment>
<evidence type="ECO:0000313" key="2">
    <source>
        <dbReference type="EMBL" id="KAJ9615894.1"/>
    </source>
</evidence>
<dbReference type="AlphaFoldDB" id="A0AA39CPK2"/>
<dbReference type="InterPro" id="IPR032675">
    <property type="entry name" value="LRR_dom_sf"/>
</dbReference>
<proteinExistence type="predicted"/>
<gene>
    <name evidence="2" type="ORF">H2200_001971</name>
</gene>
<dbReference type="EMBL" id="JAPDRK010000002">
    <property type="protein sequence ID" value="KAJ9615894.1"/>
    <property type="molecule type" value="Genomic_DNA"/>
</dbReference>
<dbReference type="Pfam" id="PF12937">
    <property type="entry name" value="F-box-like"/>
    <property type="match status" value="1"/>
</dbReference>
<dbReference type="Gene3D" id="3.80.10.10">
    <property type="entry name" value="Ribonuclease Inhibitor"/>
    <property type="match status" value="1"/>
</dbReference>
<sequence length="543" mass="61331">MANILDLPAEILIQILSNLKPKGSVNREHLRCAAELARIARTCKPLQKAAILNLYEDITFDFWRFGSCDVAELEKERRVLHALLTTLSTNVLAAEAVLCLELADFEYGSSSESFKDENSSTLLGKLSNLRFLSIQNGWPQRLLSANLVMPALEFADLMDQRSEHLDIIMSQPQLRVLVLHNGQVPALATRPRSSTVTHLSLSRMTNPQELQGLITTSRSLKSLFWTKGCSYGDHKVRNPRFDLDSDEYEYGSCEKFPLSDIAPVLGHVSESLERLMMTHDQICALDRTVMTSLMGMSSLRYLQIEPWLFLGRRTCVNWVENQLSDNPFSQRDVSEFAKLLPSGIEKLALEIDREQCDRIPFYGVELVNSILKARKRLSALYKIVVEECNESYAGHDGDEGLCFCEPKNACYLSTRNDPVSVSERDRILATQQACTAVRIDLRYATVRSSPRNPLWPSFFVRTLFRAGKLPESFEWSFWDFYGGNGCDWGMGWGGDVADATLPLESSVLDRGHNGTLLEAWEKERVKQKQGLKVFMETGELPPA</sequence>
<protein>
    <recommendedName>
        <fullName evidence="1">F-box domain-containing protein</fullName>
    </recommendedName>
</protein>
<evidence type="ECO:0000313" key="3">
    <source>
        <dbReference type="Proteomes" id="UP001172673"/>
    </source>
</evidence>
<organism evidence="2 3">
    <name type="scientific">Cladophialophora chaetospira</name>
    <dbReference type="NCBI Taxonomy" id="386627"/>
    <lineage>
        <taxon>Eukaryota</taxon>
        <taxon>Fungi</taxon>
        <taxon>Dikarya</taxon>
        <taxon>Ascomycota</taxon>
        <taxon>Pezizomycotina</taxon>
        <taxon>Eurotiomycetes</taxon>
        <taxon>Chaetothyriomycetidae</taxon>
        <taxon>Chaetothyriales</taxon>
        <taxon>Herpotrichiellaceae</taxon>
        <taxon>Cladophialophora</taxon>
    </lineage>
</organism>
<evidence type="ECO:0000259" key="1">
    <source>
        <dbReference type="Pfam" id="PF12937"/>
    </source>
</evidence>
<dbReference type="SUPFAM" id="SSF52047">
    <property type="entry name" value="RNI-like"/>
    <property type="match status" value="1"/>
</dbReference>
<dbReference type="InterPro" id="IPR001810">
    <property type="entry name" value="F-box_dom"/>
</dbReference>
<dbReference type="CDD" id="cd09917">
    <property type="entry name" value="F-box_SF"/>
    <property type="match status" value="1"/>
</dbReference>
<name>A0AA39CPK2_9EURO</name>
<keyword evidence="3" id="KW-1185">Reference proteome</keyword>